<sequence length="655" mass="74096">MSETEASTSLDKVEIPNPELVDANTRSGDIDISTEQNLKDGKDEKLVDSMETESDKTEDTKPPTDSVKNGHNGLRNRKSKKLVGTSSGSPLPEKVLVKAAATATGGDADLDPDKVLQNGHLAGTNAPARSGLEVVLLLVFLLVLVTDMFMASFASSSKITKFCDCLDSQVSFRRRKVPGKLEEDSAGSKAKQEQLTHYSARYRTWKTNRDQQRKARKSEEQRGYKHRFWLLNTHNDDMYWLYSILSSFGLKFVGGNLVTFVFVGKASFPPLLDLSLLSLAISLVHFSPNDIIYARFADDFLFRICLQFGISLYKIRKIFKTLMLASSMEFGLFSTVVFAVFAIQINSMLRDAELNFTHLPKIYAIQRLPLGFMDKFLTKETGLVALSSLIARSAFSVSNPLQAGVLSVLSWFVLLYRYERKVFREVLNFDSDRWIWNAITGYEKEKSRSITQSKINDEFSSILNARTWGSSSIINSLSEISVIFEHIWGRLYSLGYKYLSVNELQFLLYELQETIQEYATIYNILLMGAISGYVILSSLYVPLPFACLLFYNVYLFRNEPSEIQKTSWSNFWLLAAFLIDFDAALKAQNIAQTRMLVTVRSLLTIWLASPVPEIVDNKVQYKEENGVTVAVTRLASNTSRYLLGEKQTRIKQNLQ</sequence>
<keyword evidence="2" id="KW-0472">Membrane</keyword>
<feature type="transmembrane region" description="Helical" evidence="2">
    <location>
        <begin position="239"/>
        <end position="263"/>
    </location>
</feature>
<reference evidence="3" key="1">
    <citation type="submission" date="2021-01" db="EMBL/GenBank/DDBJ databases">
        <authorList>
            <person name="Corre E."/>
            <person name="Pelletier E."/>
            <person name="Niang G."/>
            <person name="Scheremetjew M."/>
            <person name="Finn R."/>
            <person name="Kale V."/>
            <person name="Holt S."/>
            <person name="Cochrane G."/>
            <person name="Meng A."/>
            <person name="Brown T."/>
            <person name="Cohen L."/>
        </authorList>
    </citation>
    <scope>NUCLEOTIDE SEQUENCE</scope>
    <source>
        <strain evidence="3">GSBS06</strain>
    </source>
</reference>
<protein>
    <submittedName>
        <fullName evidence="3">Uncharacterized protein</fullName>
    </submittedName>
</protein>
<keyword evidence="2" id="KW-0812">Transmembrane</keyword>
<evidence type="ECO:0000256" key="1">
    <source>
        <dbReference type="SAM" id="MobiDB-lite"/>
    </source>
</evidence>
<dbReference type="EMBL" id="HBIN01004215">
    <property type="protein sequence ID" value="CAE0432633.1"/>
    <property type="molecule type" value="Transcribed_RNA"/>
</dbReference>
<evidence type="ECO:0000313" key="3">
    <source>
        <dbReference type="EMBL" id="CAE0432633.1"/>
    </source>
</evidence>
<gene>
    <name evidence="3" type="ORF">ASTO00021_LOCUS2951</name>
</gene>
<organism evidence="3">
    <name type="scientific">Aplanochytrium stocchinoi</name>
    <dbReference type="NCBI Taxonomy" id="215587"/>
    <lineage>
        <taxon>Eukaryota</taxon>
        <taxon>Sar</taxon>
        <taxon>Stramenopiles</taxon>
        <taxon>Bigyra</taxon>
        <taxon>Labyrinthulomycetes</taxon>
        <taxon>Thraustochytrida</taxon>
        <taxon>Thraustochytriidae</taxon>
        <taxon>Aplanochytrium</taxon>
    </lineage>
</organism>
<keyword evidence="2" id="KW-1133">Transmembrane helix</keyword>
<feature type="transmembrane region" description="Helical" evidence="2">
    <location>
        <begin position="270"/>
        <end position="288"/>
    </location>
</feature>
<evidence type="ECO:0000256" key="2">
    <source>
        <dbReference type="SAM" id="Phobius"/>
    </source>
</evidence>
<feature type="compositionally biased region" description="Basic and acidic residues" evidence="1">
    <location>
        <begin position="37"/>
        <end position="62"/>
    </location>
</feature>
<feature type="transmembrane region" description="Helical" evidence="2">
    <location>
        <begin position="134"/>
        <end position="154"/>
    </location>
</feature>
<proteinExistence type="predicted"/>
<dbReference type="AlphaFoldDB" id="A0A7S3LIY2"/>
<name>A0A7S3LIY2_9STRA</name>
<feature type="compositionally biased region" description="Polar residues" evidence="1">
    <location>
        <begin position="1"/>
        <end position="10"/>
    </location>
</feature>
<feature type="transmembrane region" description="Helical" evidence="2">
    <location>
        <begin position="533"/>
        <end position="556"/>
    </location>
</feature>
<feature type="transmembrane region" description="Helical" evidence="2">
    <location>
        <begin position="322"/>
        <end position="345"/>
    </location>
</feature>
<feature type="transmembrane region" description="Helical" evidence="2">
    <location>
        <begin position="401"/>
        <end position="418"/>
    </location>
</feature>
<feature type="region of interest" description="Disordered" evidence="1">
    <location>
        <begin position="1"/>
        <end position="89"/>
    </location>
</feature>
<accession>A0A7S3LIY2</accession>